<dbReference type="SUPFAM" id="SSF55729">
    <property type="entry name" value="Acyl-CoA N-acyltransferases (Nat)"/>
    <property type="match status" value="1"/>
</dbReference>
<sequence length="147" mass="16769">MNYKIEKCEPSVFPLLVEIWEDSVRKTHNFLSEEDIAYFKPLILNSYLHAVDLRVVRDSDSQILGFLGVAEENLEMLFLHLNAFGKGLGRLCLDYAINEMGVEKVDVNEQNEQALGFYLHCGFKIIGRSELDPQGKPFPILHLALKS</sequence>
<dbReference type="PANTHER" id="PTHR43800">
    <property type="entry name" value="PEPTIDYL-LYSINE N-ACETYLTRANSFERASE YJAB"/>
    <property type="match status" value="1"/>
</dbReference>
<evidence type="ECO:0000313" key="5">
    <source>
        <dbReference type="Proteomes" id="UP000295438"/>
    </source>
</evidence>
<dbReference type="RefSeq" id="WP_133390031.1">
    <property type="nucleotide sequence ID" value="NZ_SMUW01000028.1"/>
</dbReference>
<dbReference type="InterPro" id="IPR016181">
    <property type="entry name" value="Acyl_CoA_acyltransferase"/>
</dbReference>
<organism evidence="4 5">
    <name type="scientific">Algoriphagus formosus</name>
    <dbReference type="NCBI Taxonomy" id="2007308"/>
    <lineage>
        <taxon>Bacteria</taxon>
        <taxon>Pseudomonadati</taxon>
        <taxon>Bacteroidota</taxon>
        <taxon>Cytophagia</taxon>
        <taxon>Cytophagales</taxon>
        <taxon>Cyclobacteriaceae</taxon>
        <taxon>Algoriphagus</taxon>
    </lineage>
</organism>
<evidence type="ECO:0000256" key="2">
    <source>
        <dbReference type="ARBA" id="ARBA00023315"/>
    </source>
</evidence>
<gene>
    <name evidence="4" type="ORF">E1898_04630</name>
</gene>
<dbReference type="InterPro" id="IPR000182">
    <property type="entry name" value="GNAT_dom"/>
</dbReference>
<dbReference type="EMBL" id="SMUW01000028">
    <property type="protein sequence ID" value="TDK47964.1"/>
    <property type="molecule type" value="Genomic_DNA"/>
</dbReference>
<evidence type="ECO:0000259" key="3">
    <source>
        <dbReference type="PROSITE" id="PS51186"/>
    </source>
</evidence>
<comment type="caution">
    <text evidence="4">The sequence shown here is derived from an EMBL/GenBank/DDBJ whole genome shotgun (WGS) entry which is preliminary data.</text>
</comment>
<dbReference type="PROSITE" id="PS51186">
    <property type="entry name" value="GNAT"/>
    <property type="match status" value="1"/>
</dbReference>
<accession>A0A4R5V7P3</accession>
<dbReference type="AlphaFoldDB" id="A0A4R5V7P3"/>
<dbReference type="PANTHER" id="PTHR43800:SF1">
    <property type="entry name" value="PEPTIDYL-LYSINE N-ACETYLTRANSFERASE YJAB"/>
    <property type="match status" value="1"/>
</dbReference>
<evidence type="ECO:0000313" key="4">
    <source>
        <dbReference type="EMBL" id="TDK47964.1"/>
    </source>
</evidence>
<dbReference type="Pfam" id="PF13508">
    <property type="entry name" value="Acetyltransf_7"/>
    <property type="match status" value="1"/>
</dbReference>
<dbReference type="GO" id="GO:0016747">
    <property type="term" value="F:acyltransferase activity, transferring groups other than amino-acyl groups"/>
    <property type="evidence" value="ECO:0007669"/>
    <property type="project" value="InterPro"/>
</dbReference>
<proteinExistence type="predicted"/>
<protein>
    <submittedName>
        <fullName evidence="4">GNAT family N-acetyltransferase</fullName>
    </submittedName>
</protein>
<name>A0A4R5V7P3_9BACT</name>
<feature type="domain" description="N-acetyltransferase" evidence="3">
    <location>
        <begin position="3"/>
        <end position="147"/>
    </location>
</feature>
<dbReference type="Gene3D" id="3.40.630.30">
    <property type="match status" value="1"/>
</dbReference>
<keyword evidence="5" id="KW-1185">Reference proteome</keyword>
<reference evidence="4 5" key="1">
    <citation type="submission" date="2019-03" db="EMBL/GenBank/DDBJ databases">
        <title>Algoriphagus aquimaris sp. nov., isolated form marine sediment in Pohang, Korea.</title>
        <authorList>
            <person name="Kim J."/>
            <person name="Yoon S.-H."/>
            <person name="Lee S.-S."/>
        </authorList>
    </citation>
    <scope>NUCLEOTIDE SEQUENCE [LARGE SCALE GENOMIC DNA]</scope>
    <source>
        <strain evidence="4 5">F21</strain>
    </source>
</reference>
<evidence type="ECO:0000256" key="1">
    <source>
        <dbReference type="ARBA" id="ARBA00022679"/>
    </source>
</evidence>
<dbReference type="Proteomes" id="UP000295438">
    <property type="component" value="Unassembled WGS sequence"/>
</dbReference>
<keyword evidence="2" id="KW-0012">Acyltransferase</keyword>
<keyword evidence="1 4" id="KW-0808">Transferase</keyword>